<feature type="transmembrane region" description="Helical" evidence="7">
    <location>
        <begin position="142"/>
        <end position="165"/>
    </location>
</feature>
<feature type="transmembrane region" description="Helical" evidence="7">
    <location>
        <begin position="102"/>
        <end position="130"/>
    </location>
</feature>
<evidence type="ECO:0000256" key="1">
    <source>
        <dbReference type="ARBA" id="ARBA00004533"/>
    </source>
</evidence>
<dbReference type="Pfam" id="PF04403">
    <property type="entry name" value="PqiA"/>
    <property type="match status" value="1"/>
</dbReference>
<gene>
    <name evidence="8" type="ORF">M3P21_09365</name>
</gene>
<comment type="caution">
    <text evidence="8">The sequence shown here is derived from an EMBL/GenBank/DDBJ whole genome shotgun (WGS) entry which is preliminary data.</text>
</comment>
<evidence type="ECO:0000256" key="3">
    <source>
        <dbReference type="ARBA" id="ARBA00022519"/>
    </source>
</evidence>
<keyword evidence="2" id="KW-1003">Cell membrane</keyword>
<dbReference type="PANTHER" id="PTHR30462:SF3">
    <property type="entry name" value="INTERMEMBRANE TRANSPORT PROTEIN PQIA"/>
    <property type="match status" value="1"/>
</dbReference>
<protein>
    <submittedName>
        <fullName evidence="8">Paraquat-inducible protein A</fullName>
    </submittedName>
</protein>
<dbReference type="InterPro" id="IPR051800">
    <property type="entry name" value="PqiA-PqiB_transport"/>
</dbReference>
<reference evidence="8" key="1">
    <citation type="submission" date="2022-05" db="EMBL/GenBank/DDBJ databases">
        <authorList>
            <person name="Park J.-S."/>
        </authorList>
    </citation>
    <scope>NUCLEOTIDE SEQUENCE</scope>
    <source>
        <strain evidence="8">2012CJ41-6</strain>
    </source>
</reference>
<organism evidence="8 9">
    <name type="scientific">Ruegeria spongiae</name>
    <dbReference type="NCBI Taxonomy" id="2942209"/>
    <lineage>
        <taxon>Bacteria</taxon>
        <taxon>Pseudomonadati</taxon>
        <taxon>Pseudomonadota</taxon>
        <taxon>Alphaproteobacteria</taxon>
        <taxon>Rhodobacterales</taxon>
        <taxon>Roseobacteraceae</taxon>
        <taxon>Ruegeria</taxon>
    </lineage>
</organism>
<evidence type="ECO:0000256" key="2">
    <source>
        <dbReference type="ARBA" id="ARBA00022475"/>
    </source>
</evidence>
<keyword evidence="4 7" id="KW-0812">Transmembrane</keyword>
<keyword evidence="9" id="KW-1185">Reference proteome</keyword>
<dbReference type="EMBL" id="JAMFMB010000009">
    <property type="protein sequence ID" value="MCL6283735.1"/>
    <property type="molecule type" value="Genomic_DNA"/>
</dbReference>
<evidence type="ECO:0000313" key="8">
    <source>
        <dbReference type="EMBL" id="MCL6283735.1"/>
    </source>
</evidence>
<evidence type="ECO:0000256" key="5">
    <source>
        <dbReference type="ARBA" id="ARBA00022989"/>
    </source>
</evidence>
<comment type="subcellular location">
    <subcellularLocation>
        <location evidence="1">Cell inner membrane</location>
    </subcellularLocation>
</comment>
<evidence type="ECO:0000256" key="7">
    <source>
        <dbReference type="SAM" id="Phobius"/>
    </source>
</evidence>
<dbReference type="InterPro" id="IPR007498">
    <property type="entry name" value="PqiA-like"/>
</dbReference>
<feature type="transmembrane region" description="Helical" evidence="7">
    <location>
        <begin position="171"/>
        <end position="195"/>
    </location>
</feature>
<keyword evidence="5 7" id="KW-1133">Transmembrane helix</keyword>
<sequence>MDDLVHHPQGDGMISAREAGLVGCHRCGTVHQPQDHDCRMCGKTLKSRKPNSLQKTWAWLITGLVFYIPANVFPLLSNRVLGSEDGHTIIEGIILFFKKGDFLVASVIMAASLLIPIGKFLIVGFLVLSIHYRWNLSAHARLVLYELVEFIGRWSMIDVFVVALLASLIRLGAIISILPGPGSVCFALSVVFTMISAQSIDAKLIWDDTSKEPKHE</sequence>
<evidence type="ECO:0000256" key="6">
    <source>
        <dbReference type="ARBA" id="ARBA00023136"/>
    </source>
</evidence>
<accession>A0ABT0Q1I0</accession>
<evidence type="ECO:0000313" key="9">
    <source>
        <dbReference type="Proteomes" id="UP001203880"/>
    </source>
</evidence>
<proteinExistence type="predicted"/>
<feature type="transmembrane region" description="Helical" evidence="7">
    <location>
        <begin position="56"/>
        <end position="76"/>
    </location>
</feature>
<name>A0ABT0Q1I0_9RHOB</name>
<dbReference type="Proteomes" id="UP001203880">
    <property type="component" value="Unassembled WGS sequence"/>
</dbReference>
<keyword evidence="6 7" id="KW-0472">Membrane</keyword>
<keyword evidence="3" id="KW-0997">Cell inner membrane</keyword>
<dbReference type="PANTHER" id="PTHR30462">
    <property type="entry name" value="INTERMEMBRANE TRANSPORT PROTEIN PQIB-RELATED"/>
    <property type="match status" value="1"/>
</dbReference>
<dbReference type="RefSeq" id="WP_249709363.1">
    <property type="nucleotide sequence ID" value="NZ_JAMFMB010000009.1"/>
</dbReference>
<evidence type="ECO:0000256" key="4">
    <source>
        <dbReference type="ARBA" id="ARBA00022692"/>
    </source>
</evidence>